<reference evidence="4 5" key="1">
    <citation type="submission" date="2024-01" db="EMBL/GenBank/DDBJ databases">
        <title>New evidence supports the origin of RcGTA from prophage.</title>
        <authorList>
            <person name="Xu Y."/>
            <person name="Liu B."/>
            <person name="Chen F."/>
        </authorList>
    </citation>
    <scope>NUCLEOTIDE SEQUENCE [LARGE SCALE GENOMIC DNA]</scope>
    <source>
        <strain evidence="4 5">CBW1107-2</strain>
    </source>
</reference>
<dbReference type="SMART" id="SM00304">
    <property type="entry name" value="HAMP"/>
    <property type="match status" value="2"/>
</dbReference>
<feature type="domain" description="HAMP" evidence="3">
    <location>
        <begin position="122"/>
        <end position="167"/>
    </location>
</feature>
<gene>
    <name evidence="4" type="ORF">V1479_06970</name>
</gene>
<keyword evidence="2" id="KW-0812">Transmembrane</keyword>
<keyword evidence="5" id="KW-1185">Reference proteome</keyword>
<evidence type="ECO:0000313" key="5">
    <source>
        <dbReference type="Proteomes" id="UP001559025"/>
    </source>
</evidence>
<dbReference type="RefSeq" id="WP_368802272.1">
    <property type="nucleotide sequence ID" value="NZ_JAZHFV010000002.1"/>
</dbReference>
<dbReference type="EMBL" id="JAZHFV010000002">
    <property type="protein sequence ID" value="MEX4007039.1"/>
    <property type="molecule type" value="Genomic_DNA"/>
</dbReference>
<accession>A0ABV3WQV0</accession>
<organism evidence="4 5">
    <name type="scientific">Neoaquamicrobium sediminum</name>
    <dbReference type="NCBI Taxonomy" id="1849104"/>
    <lineage>
        <taxon>Bacteria</taxon>
        <taxon>Pseudomonadati</taxon>
        <taxon>Pseudomonadota</taxon>
        <taxon>Alphaproteobacteria</taxon>
        <taxon>Hyphomicrobiales</taxon>
        <taxon>Phyllobacteriaceae</taxon>
        <taxon>Neoaquamicrobium</taxon>
    </lineage>
</organism>
<proteinExistence type="predicted"/>
<keyword evidence="2" id="KW-1133">Transmembrane helix</keyword>
<dbReference type="Gene3D" id="1.10.287.950">
    <property type="entry name" value="Methyl-accepting chemotaxis protein"/>
    <property type="match status" value="1"/>
</dbReference>
<evidence type="ECO:0000259" key="3">
    <source>
        <dbReference type="PROSITE" id="PS50885"/>
    </source>
</evidence>
<feature type="transmembrane region" description="Helical" evidence="2">
    <location>
        <begin position="34"/>
        <end position="55"/>
    </location>
</feature>
<evidence type="ECO:0000256" key="1">
    <source>
        <dbReference type="SAM" id="MobiDB-lite"/>
    </source>
</evidence>
<name>A0ABV3WQV0_9HYPH</name>
<dbReference type="InterPro" id="IPR003660">
    <property type="entry name" value="HAMP_dom"/>
</dbReference>
<dbReference type="PROSITE" id="PS51257">
    <property type="entry name" value="PROKAR_LIPOPROTEIN"/>
    <property type="match status" value="1"/>
</dbReference>
<evidence type="ECO:0000313" key="4">
    <source>
        <dbReference type="EMBL" id="MEX4007039.1"/>
    </source>
</evidence>
<comment type="caution">
    <text evidence="4">The sequence shown here is derived from an EMBL/GenBank/DDBJ whole genome shotgun (WGS) entry which is preliminary data.</text>
</comment>
<protein>
    <submittedName>
        <fullName evidence="4">Methyl-accepting chemotaxis protein</fullName>
    </submittedName>
</protein>
<sequence length="293" mass="30918">MSPATRIAIAAGGVSAAVACCTVILWSFSGEAGTSFALIALPLIAMPIVVAATAWTSAHRAIASSLEPAIDSLERIAQNDFRLPAAPFADSETAGLGAAIEHCRSGLEGRQRAGKVHAAVARLMGAAIGSLADGDLSRRVTLDLPEPYRAFRDDFNATMERLEAAFATLTTSSKHLVAHQQEIDAAAGRLGQRAQKLAERIDIELLAIENCNDREEMLQRVRHFMGGIAIAARRNIEAAEKFSEIGRLVQEEATALAQLVSGNATFDEAGNEPGDTTARLPTATAPVRIHSAA</sequence>
<evidence type="ECO:0000256" key="2">
    <source>
        <dbReference type="SAM" id="Phobius"/>
    </source>
</evidence>
<dbReference type="Proteomes" id="UP001559025">
    <property type="component" value="Unassembled WGS sequence"/>
</dbReference>
<feature type="region of interest" description="Disordered" evidence="1">
    <location>
        <begin position="266"/>
        <end position="293"/>
    </location>
</feature>
<keyword evidence="2" id="KW-0472">Membrane</keyword>
<dbReference type="PROSITE" id="PS50885">
    <property type="entry name" value="HAMP"/>
    <property type="match status" value="1"/>
</dbReference>
<feature type="transmembrane region" description="Helical" evidence="2">
    <location>
        <begin position="7"/>
        <end position="28"/>
    </location>
</feature>